<reference evidence="6" key="1">
    <citation type="submission" date="2023-04" db="EMBL/GenBank/DDBJ databases">
        <title>Complete genome sequence of Temperatibacter marinus.</title>
        <authorList>
            <person name="Rong J.-C."/>
            <person name="Yi M.-L."/>
            <person name="Zhao Q."/>
        </authorList>
    </citation>
    <scope>NUCLEOTIDE SEQUENCE</scope>
    <source>
        <strain evidence="6">NBRC 110045</strain>
    </source>
</reference>
<dbReference type="PANTHER" id="PTHR33867:SF1">
    <property type="entry name" value="RIBOSOME MATURATION FACTOR RIMP"/>
    <property type="match status" value="1"/>
</dbReference>
<feature type="domain" description="Ribosome maturation factor RimP N-terminal" evidence="4">
    <location>
        <begin position="11"/>
        <end position="83"/>
    </location>
</feature>
<comment type="subcellular location">
    <subcellularLocation>
        <location evidence="3">Cytoplasm</location>
    </subcellularLocation>
</comment>
<dbReference type="GO" id="GO:0006412">
    <property type="term" value="P:translation"/>
    <property type="evidence" value="ECO:0007669"/>
    <property type="project" value="TreeGrafter"/>
</dbReference>
<dbReference type="KEGG" id="tmk:QGN29_07220"/>
<dbReference type="Proteomes" id="UP001268683">
    <property type="component" value="Chromosome"/>
</dbReference>
<dbReference type="FunFam" id="3.30.300.70:FF:000001">
    <property type="entry name" value="Ribosome maturation factor RimP"/>
    <property type="match status" value="1"/>
</dbReference>
<sequence>MSDPAITVTEIIETAVKELGFELVRVTYGGGRKPTLQIMAEREDGTMSVDDCAKLSREVSAILDVEDPLDGEYLLEVSSPGIDRPLTRPKDFSRWVGFDAKVELLEAVDGRRRFRGKILSADDVITTLEVADLKEIVEISYGEISKAKLILTDELIDAVQNGLVGPGGRSDI</sequence>
<dbReference type="RefSeq" id="WP_310797179.1">
    <property type="nucleotide sequence ID" value="NZ_CP123872.1"/>
</dbReference>
<accession>A0AA52EAN5</accession>
<evidence type="ECO:0000313" key="7">
    <source>
        <dbReference type="Proteomes" id="UP001268683"/>
    </source>
</evidence>
<gene>
    <name evidence="3 6" type="primary">rimP</name>
    <name evidence="6" type="ORF">QGN29_07220</name>
</gene>
<dbReference type="InterPro" id="IPR028989">
    <property type="entry name" value="RimP_N"/>
</dbReference>
<dbReference type="InterPro" id="IPR028998">
    <property type="entry name" value="RimP_C"/>
</dbReference>
<evidence type="ECO:0000256" key="1">
    <source>
        <dbReference type="ARBA" id="ARBA00022490"/>
    </source>
</evidence>
<dbReference type="Gene3D" id="2.30.30.180">
    <property type="entry name" value="Ribosome maturation factor RimP, C-terminal domain"/>
    <property type="match status" value="1"/>
</dbReference>
<comment type="function">
    <text evidence="3">Required for maturation of 30S ribosomal subunits.</text>
</comment>
<dbReference type="InterPro" id="IPR036847">
    <property type="entry name" value="RimP_C_sf"/>
</dbReference>
<dbReference type="EMBL" id="CP123872">
    <property type="protein sequence ID" value="WND01351.1"/>
    <property type="molecule type" value="Genomic_DNA"/>
</dbReference>
<dbReference type="Pfam" id="PF17384">
    <property type="entry name" value="DUF150_C"/>
    <property type="match status" value="1"/>
</dbReference>
<feature type="domain" description="Ribosome maturation factor RimP C-terminal" evidence="5">
    <location>
        <begin position="86"/>
        <end position="152"/>
    </location>
</feature>
<dbReference type="SUPFAM" id="SSF74942">
    <property type="entry name" value="YhbC-like, C-terminal domain"/>
    <property type="match status" value="1"/>
</dbReference>
<protein>
    <recommendedName>
        <fullName evidence="3">Ribosome maturation factor RimP</fullName>
    </recommendedName>
</protein>
<dbReference type="PANTHER" id="PTHR33867">
    <property type="entry name" value="RIBOSOME MATURATION FACTOR RIMP"/>
    <property type="match status" value="1"/>
</dbReference>
<evidence type="ECO:0000256" key="2">
    <source>
        <dbReference type="ARBA" id="ARBA00022517"/>
    </source>
</evidence>
<evidence type="ECO:0000259" key="5">
    <source>
        <dbReference type="Pfam" id="PF17384"/>
    </source>
</evidence>
<keyword evidence="1 3" id="KW-0963">Cytoplasm</keyword>
<dbReference type="Gene3D" id="3.30.300.70">
    <property type="entry name" value="RimP-like superfamily, N-terminal"/>
    <property type="match status" value="1"/>
</dbReference>
<dbReference type="GO" id="GO:0005829">
    <property type="term" value="C:cytosol"/>
    <property type="evidence" value="ECO:0007669"/>
    <property type="project" value="TreeGrafter"/>
</dbReference>
<dbReference type="AlphaFoldDB" id="A0AA52EAN5"/>
<evidence type="ECO:0000256" key="3">
    <source>
        <dbReference type="HAMAP-Rule" id="MF_01077"/>
    </source>
</evidence>
<organism evidence="6 7">
    <name type="scientific">Temperatibacter marinus</name>
    <dbReference type="NCBI Taxonomy" id="1456591"/>
    <lineage>
        <taxon>Bacteria</taxon>
        <taxon>Pseudomonadati</taxon>
        <taxon>Pseudomonadota</taxon>
        <taxon>Alphaproteobacteria</taxon>
        <taxon>Kordiimonadales</taxon>
        <taxon>Temperatibacteraceae</taxon>
        <taxon>Temperatibacter</taxon>
    </lineage>
</organism>
<comment type="similarity">
    <text evidence="3">Belongs to the RimP family.</text>
</comment>
<dbReference type="InterPro" id="IPR003728">
    <property type="entry name" value="Ribosome_maturation_RimP"/>
</dbReference>
<keyword evidence="2 3" id="KW-0690">Ribosome biogenesis</keyword>
<dbReference type="Pfam" id="PF02576">
    <property type="entry name" value="RimP_N"/>
    <property type="match status" value="1"/>
</dbReference>
<dbReference type="CDD" id="cd01734">
    <property type="entry name" value="YlxS_C"/>
    <property type="match status" value="1"/>
</dbReference>
<name>A0AA52EAN5_9PROT</name>
<keyword evidence="7" id="KW-1185">Reference proteome</keyword>
<proteinExistence type="inferred from homology"/>
<dbReference type="GO" id="GO:0000028">
    <property type="term" value="P:ribosomal small subunit assembly"/>
    <property type="evidence" value="ECO:0007669"/>
    <property type="project" value="TreeGrafter"/>
</dbReference>
<evidence type="ECO:0000313" key="6">
    <source>
        <dbReference type="EMBL" id="WND01351.1"/>
    </source>
</evidence>
<dbReference type="HAMAP" id="MF_01077">
    <property type="entry name" value="RimP"/>
    <property type="match status" value="1"/>
</dbReference>
<dbReference type="SUPFAM" id="SSF75420">
    <property type="entry name" value="YhbC-like, N-terminal domain"/>
    <property type="match status" value="1"/>
</dbReference>
<dbReference type="InterPro" id="IPR035956">
    <property type="entry name" value="RimP_N_sf"/>
</dbReference>
<dbReference type="NCBIfam" id="NF000932">
    <property type="entry name" value="PRK00092.2-5"/>
    <property type="match status" value="1"/>
</dbReference>
<evidence type="ECO:0000259" key="4">
    <source>
        <dbReference type="Pfam" id="PF02576"/>
    </source>
</evidence>